<keyword evidence="1" id="KW-0645">Protease</keyword>
<dbReference type="InterPro" id="IPR001940">
    <property type="entry name" value="Peptidase_S1C"/>
</dbReference>
<dbReference type="SMART" id="SM00228">
    <property type="entry name" value="PDZ"/>
    <property type="match status" value="1"/>
</dbReference>
<dbReference type="PANTHER" id="PTHR43343">
    <property type="entry name" value="PEPTIDASE S12"/>
    <property type="match status" value="1"/>
</dbReference>
<dbReference type="AlphaFoldDB" id="A0A1J5I5Z5"/>
<sequence>MKNKIIILLSIVVLILVGFIGLNLPKSLFDKRDLQIQFVEDESAVIRVVERSNESVVTISSDNKDIGTGFIITTNGLIVTNKHVVPDVNTKYSAVIDKEVVEIVNIYRDPVTDLAIVKVNKINLKPVTLGDSDKIKVGQSVIAIGTVLGEFRSTVTKGVVSGLGRGIVANNPFEGSERLDNVIQTDAAINLGNSGGPLFNLKGEVIGVNVAVSSGAQSIGFALPINLVKESVDNFGATGQFDRPFLGVAYKLVSRGASVENVVLESSANKAGILAGDIITEVDGTKLATEKNTVLSTYINRKRIGESVKIKILRNNLEIILTVVLEKKG</sequence>
<dbReference type="PROSITE" id="PS50106">
    <property type="entry name" value="PDZ"/>
    <property type="match status" value="1"/>
</dbReference>
<dbReference type="Proteomes" id="UP000182344">
    <property type="component" value="Unassembled WGS sequence"/>
</dbReference>
<dbReference type="Gene3D" id="2.30.42.10">
    <property type="match status" value="1"/>
</dbReference>
<dbReference type="Gene3D" id="2.40.10.120">
    <property type="match status" value="1"/>
</dbReference>
<evidence type="ECO:0000313" key="5">
    <source>
        <dbReference type="EMBL" id="OIP87822.1"/>
    </source>
</evidence>
<dbReference type="PANTHER" id="PTHR43343:SF3">
    <property type="entry name" value="PROTEASE DO-LIKE 8, CHLOROPLASTIC"/>
    <property type="match status" value="1"/>
</dbReference>
<dbReference type="STRING" id="1805376.AUK05_00300"/>
<evidence type="ECO:0000313" key="6">
    <source>
        <dbReference type="Proteomes" id="UP000182344"/>
    </source>
</evidence>
<reference evidence="5 6" key="1">
    <citation type="journal article" date="2016" name="Environ. Microbiol.">
        <title>Genomic resolution of a cold subsurface aquifer community provides metabolic insights for novel microbes adapted to high CO concentrations.</title>
        <authorList>
            <person name="Probst A.J."/>
            <person name="Castelle C.J."/>
            <person name="Singh A."/>
            <person name="Brown C.T."/>
            <person name="Anantharaman K."/>
            <person name="Sharon I."/>
            <person name="Hug L.A."/>
            <person name="Burstein D."/>
            <person name="Emerson J.B."/>
            <person name="Thomas B.C."/>
            <person name="Banfield J.F."/>
        </authorList>
    </citation>
    <scope>NUCLEOTIDE SEQUENCE [LARGE SCALE GENOMIC DNA]</scope>
    <source>
        <strain evidence="5">CG2_30_35_20</strain>
    </source>
</reference>
<proteinExistence type="predicted"/>
<evidence type="ECO:0000256" key="1">
    <source>
        <dbReference type="ARBA" id="ARBA00022670"/>
    </source>
</evidence>
<organism evidence="5 6">
    <name type="scientific">Candidatus Shapirobacteria bacterium CG2_30_35_20</name>
    <dbReference type="NCBI Taxonomy" id="1805376"/>
    <lineage>
        <taxon>Bacteria</taxon>
        <taxon>Candidatus Shapironibacteriota</taxon>
    </lineage>
</organism>
<dbReference type="GO" id="GO:0006508">
    <property type="term" value="P:proteolysis"/>
    <property type="evidence" value="ECO:0007669"/>
    <property type="project" value="UniProtKB-KW"/>
</dbReference>
<accession>A0A1J5I5Z5</accession>
<dbReference type="InterPro" id="IPR009003">
    <property type="entry name" value="Peptidase_S1_PA"/>
</dbReference>
<dbReference type="Pfam" id="PF13365">
    <property type="entry name" value="Trypsin_2"/>
    <property type="match status" value="1"/>
</dbReference>
<keyword evidence="2" id="KW-0378">Hydrolase</keyword>
<dbReference type="Pfam" id="PF13180">
    <property type="entry name" value="PDZ_2"/>
    <property type="match status" value="1"/>
</dbReference>
<evidence type="ECO:0000256" key="2">
    <source>
        <dbReference type="ARBA" id="ARBA00022801"/>
    </source>
</evidence>
<feature type="transmembrane region" description="Helical" evidence="3">
    <location>
        <begin position="6"/>
        <end position="24"/>
    </location>
</feature>
<dbReference type="InterPro" id="IPR001478">
    <property type="entry name" value="PDZ"/>
</dbReference>
<evidence type="ECO:0000256" key="3">
    <source>
        <dbReference type="SAM" id="Phobius"/>
    </source>
</evidence>
<dbReference type="InterPro" id="IPR051201">
    <property type="entry name" value="Chloro_Bact_Ser_Proteases"/>
</dbReference>
<keyword evidence="3" id="KW-1133">Transmembrane helix</keyword>
<protein>
    <recommendedName>
        <fullName evidence="4">PDZ domain-containing protein</fullName>
    </recommendedName>
</protein>
<dbReference type="GO" id="GO:0004252">
    <property type="term" value="F:serine-type endopeptidase activity"/>
    <property type="evidence" value="ECO:0007669"/>
    <property type="project" value="InterPro"/>
</dbReference>
<feature type="domain" description="PDZ" evidence="4">
    <location>
        <begin position="224"/>
        <end position="316"/>
    </location>
</feature>
<evidence type="ECO:0000259" key="4">
    <source>
        <dbReference type="PROSITE" id="PS50106"/>
    </source>
</evidence>
<dbReference type="SUPFAM" id="SSF50156">
    <property type="entry name" value="PDZ domain-like"/>
    <property type="match status" value="1"/>
</dbReference>
<dbReference type="PRINTS" id="PR00834">
    <property type="entry name" value="PROTEASES2C"/>
</dbReference>
<keyword evidence="3" id="KW-0472">Membrane</keyword>
<dbReference type="EMBL" id="MNZO01000005">
    <property type="protein sequence ID" value="OIP87822.1"/>
    <property type="molecule type" value="Genomic_DNA"/>
</dbReference>
<dbReference type="InterPro" id="IPR036034">
    <property type="entry name" value="PDZ_sf"/>
</dbReference>
<keyword evidence="3" id="KW-0812">Transmembrane</keyword>
<name>A0A1J5I5Z5_9BACT</name>
<gene>
    <name evidence="5" type="ORF">AUK05_00300</name>
</gene>
<dbReference type="SUPFAM" id="SSF50494">
    <property type="entry name" value="Trypsin-like serine proteases"/>
    <property type="match status" value="1"/>
</dbReference>
<comment type="caution">
    <text evidence="5">The sequence shown here is derived from an EMBL/GenBank/DDBJ whole genome shotgun (WGS) entry which is preliminary data.</text>
</comment>